<gene>
    <name evidence="1" type="ORF">SVIM_LOCUS179841</name>
</gene>
<protein>
    <submittedName>
        <fullName evidence="1">Uncharacterized protein</fullName>
    </submittedName>
</protein>
<proteinExistence type="predicted"/>
<name>A0A6N2L519_SALVM</name>
<sequence length="86" mass="9908">MEELVSQSFDRKKMAGAFTGERVQISCFQGQASQFMNFVLLLGVLKFTHAPFLSFLIPHFLLHVSSCIYIYTSESIDRLFLHKGRF</sequence>
<reference evidence="1" key="1">
    <citation type="submission" date="2019-03" db="EMBL/GenBank/DDBJ databases">
        <authorList>
            <person name="Mank J."/>
            <person name="Almeida P."/>
        </authorList>
    </citation>
    <scope>NUCLEOTIDE SEQUENCE</scope>
    <source>
        <strain evidence="1">78183</strain>
    </source>
</reference>
<dbReference type="EMBL" id="CAADRP010001112">
    <property type="protein sequence ID" value="VFU36025.1"/>
    <property type="molecule type" value="Genomic_DNA"/>
</dbReference>
<dbReference type="AlphaFoldDB" id="A0A6N2L519"/>
<organism evidence="1">
    <name type="scientific">Salix viminalis</name>
    <name type="common">Common osier</name>
    <name type="synonym">Basket willow</name>
    <dbReference type="NCBI Taxonomy" id="40686"/>
    <lineage>
        <taxon>Eukaryota</taxon>
        <taxon>Viridiplantae</taxon>
        <taxon>Streptophyta</taxon>
        <taxon>Embryophyta</taxon>
        <taxon>Tracheophyta</taxon>
        <taxon>Spermatophyta</taxon>
        <taxon>Magnoliopsida</taxon>
        <taxon>eudicotyledons</taxon>
        <taxon>Gunneridae</taxon>
        <taxon>Pentapetalae</taxon>
        <taxon>rosids</taxon>
        <taxon>fabids</taxon>
        <taxon>Malpighiales</taxon>
        <taxon>Salicaceae</taxon>
        <taxon>Saliceae</taxon>
        <taxon>Salix</taxon>
    </lineage>
</organism>
<evidence type="ECO:0000313" key="1">
    <source>
        <dbReference type="EMBL" id="VFU36025.1"/>
    </source>
</evidence>
<accession>A0A6N2L519</accession>